<evidence type="ECO:0000313" key="1">
    <source>
        <dbReference type="EMBL" id="KAH8690682.1"/>
    </source>
</evidence>
<accession>A0AAD4PS94</accession>
<dbReference type="AlphaFoldDB" id="A0AAD4PS94"/>
<dbReference type="Proteomes" id="UP001201262">
    <property type="component" value="Unassembled WGS sequence"/>
</dbReference>
<dbReference type="RefSeq" id="XP_046066878.1">
    <property type="nucleotide sequence ID" value="XM_046221518.1"/>
</dbReference>
<organism evidence="1 2">
    <name type="scientific">Talaromyces proteolyticus</name>
    <dbReference type="NCBI Taxonomy" id="1131652"/>
    <lineage>
        <taxon>Eukaryota</taxon>
        <taxon>Fungi</taxon>
        <taxon>Dikarya</taxon>
        <taxon>Ascomycota</taxon>
        <taxon>Pezizomycotina</taxon>
        <taxon>Eurotiomycetes</taxon>
        <taxon>Eurotiomycetidae</taxon>
        <taxon>Eurotiales</taxon>
        <taxon>Trichocomaceae</taxon>
        <taxon>Talaromyces</taxon>
        <taxon>Talaromyces sect. Bacilispori</taxon>
    </lineage>
</organism>
<name>A0AAD4PS94_9EURO</name>
<keyword evidence="2" id="KW-1185">Reference proteome</keyword>
<reference evidence="1" key="1">
    <citation type="submission" date="2021-12" db="EMBL/GenBank/DDBJ databases">
        <title>Convergent genome expansion in fungi linked to evolution of root-endophyte symbiosis.</title>
        <authorList>
            <consortium name="DOE Joint Genome Institute"/>
            <person name="Ke Y.-H."/>
            <person name="Bonito G."/>
            <person name="Liao H.-L."/>
            <person name="Looney B."/>
            <person name="Rojas-Flechas A."/>
            <person name="Nash J."/>
            <person name="Hameed K."/>
            <person name="Schadt C."/>
            <person name="Martin F."/>
            <person name="Crous P.W."/>
            <person name="Miettinen O."/>
            <person name="Magnuson J.K."/>
            <person name="Labbe J."/>
            <person name="Jacobson D."/>
            <person name="Doktycz M.J."/>
            <person name="Veneault-Fourrey C."/>
            <person name="Kuo A."/>
            <person name="Mondo S."/>
            <person name="Calhoun S."/>
            <person name="Riley R."/>
            <person name="Ohm R."/>
            <person name="LaButti K."/>
            <person name="Andreopoulos B."/>
            <person name="Pangilinan J."/>
            <person name="Nolan M."/>
            <person name="Tritt A."/>
            <person name="Clum A."/>
            <person name="Lipzen A."/>
            <person name="Daum C."/>
            <person name="Barry K."/>
            <person name="Grigoriev I.V."/>
            <person name="Vilgalys R."/>
        </authorList>
    </citation>
    <scope>NUCLEOTIDE SEQUENCE</scope>
    <source>
        <strain evidence="1">PMI_201</strain>
    </source>
</reference>
<gene>
    <name evidence="1" type="ORF">BGW36DRAFT_439937</name>
</gene>
<dbReference type="EMBL" id="JAJTJA010000013">
    <property type="protein sequence ID" value="KAH8690682.1"/>
    <property type="molecule type" value="Genomic_DNA"/>
</dbReference>
<evidence type="ECO:0000313" key="2">
    <source>
        <dbReference type="Proteomes" id="UP001201262"/>
    </source>
</evidence>
<comment type="caution">
    <text evidence="1">The sequence shown here is derived from an EMBL/GenBank/DDBJ whole genome shotgun (WGS) entry which is preliminary data.</text>
</comment>
<protein>
    <submittedName>
        <fullName evidence="1">Uncharacterized protein</fullName>
    </submittedName>
</protein>
<dbReference type="GeneID" id="70251805"/>
<proteinExistence type="predicted"/>
<sequence length="76" mass="8721">MNKEQGSFFIVQQLYDGSDVLIGKKQPFKTNLSRQGWTELLNNNDWCIAFLREEADKFPTIVSNAVSKISKNKINL</sequence>